<evidence type="ECO:0000256" key="2">
    <source>
        <dbReference type="ARBA" id="ARBA00022428"/>
    </source>
</evidence>
<reference evidence="5 6" key="1">
    <citation type="submission" date="2019-11" db="EMBL/GenBank/DDBJ databases">
        <title>Pedobacter sp. HMF7056 Genome sequencing and assembly.</title>
        <authorList>
            <person name="Kang H."/>
            <person name="Kim H."/>
            <person name="Joh K."/>
        </authorList>
    </citation>
    <scope>NUCLEOTIDE SEQUENCE [LARGE SCALE GENOMIC DNA]</scope>
    <source>
        <strain evidence="5 6">HMF7056</strain>
    </source>
</reference>
<dbReference type="Proteomes" id="UP000451233">
    <property type="component" value="Unassembled WGS sequence"/>
</dbReference>
<dbReference type="InterPro" id="IPR030868">
    <property type="entry name" value="MqnA"/>
</dbReference>
<comment type="caution">
    <text evidence="5">The sequence shown here is derived from an EMBL/GenBank/DDBJ whole genome shotgun (WGS) entry which is preliminary data.</text>
</comment>
<dbReference type="PANTHER" id="PTHR37690:SF1">
    <property type="entry name" value="CHORISMATE DEHYDRATASE"/>
    <property type="match status" value="1"/>
</dbReference>
<dbReference type="EMBL" id="WVHS01000003">
    <property type="protein sequence ID" value="MXV16322.1"/>
    <property type="molecule type" value="Genomic_DNA"/>
</dbReference>
<dbReference type="RefSeq" id="WP_160907326.1">
    <property type="nucleotide sequence ID" value="NZ_WVHS01000003.1"/>
</dbReference>
<keyword evidence="6" id="KW-1185">Reference proteome</keyword>
<evidence type="ECO:0000256" key="1">
    <source>
        <dbReference type="ARBA" id="ARBA00004863"/>
    </source>
</evidence>
<dbReference type="HAMAP" id="MF_00995">
    <property type="entry name" value="MqnA"/>
    <property type="match status" value="1"/>
</dbReference>
<dbReference type="GO" id="GO:0009234">
    <property type="term" value="P:menaquinone biosynthetic process"/>
    <property type="evidence" value="ECO:0007669"/>
    <property type="project" value="UniProtKB-UniRule"/>
</dbReference>
<evidence type="ECO:0000313" key="5">
    <source>
        <dbReference type="EMBL" id="MXV16322.1"/>
    </source>
</evidence>
<comment type="pathway">
    <text evidence="1 4">Quinol/quinone metabolism; menaquinone biosynthesis.</text>
</comment>
<keyword evidence="2 4" id="KW-0474">Menaquinone biosynthesis</keyword>
<dbReference type="InterPro" id="IPR003773">
    <property type="entry name" value="Menaquinone_biosynth"/>
</dbReference>
<gene>
    <name evidence="4" type="primary">mqnA</name>
    <name evidence="5" type="ORF">GS398_13495</name>
</gene>
<sequence>MNKIRISAVSYTNTRPFVYGLMHSEIPQKTELTLDVPAECARKLIRDEADIGLVPVAALLHIPGYQIVADYCIGAEGPVNSVFLFSHKPVSEVRTVCADSQSRTSNNLAKVLLKHHWKVTPEFVTDQDQDADAFVLIGDRTFGKKDQYPFAYDLAEEWISFTGLPFVFAVWASNKPIPQEFSDELNAALAYGLDHRREVLAELQPRNDFDLTDYLMNRISFGLDERKREALELFLKYVANG</sequence>
<dbReference type="GO" id="GO:0016836">
    <property type="term" value="F:hydro-lyase activity"/>
    <property type="evidence" value="ECO:0007669"/>
    <property type="project" value="UniProtKB-UniRule"/>
</dbReference>
<evidence type="ECO:0000313" key="6">
    <source>
        <dbReference type="Proteomes" id="UP000451233"/>
    </source>
</evidence>
<dbReference type="PANTHER" id="PTHR37690">
    <property type="entry name" value="CHORISMATE DEHYDRATASE"/>
    <property type="match status" value="1"/>
</dbReference>
<proteinExistence type="inferred from homology"/>
<comment type="similarity">
    <text evidence="4">Belongs to the MqnA/MqnD family. MqnA subfamily.</text>
</comment>
<dbReference type="AlphaFoldDB" id="A0A7K1XZE7"/>
<dbReference type="UniPathway" id="UPA00079"/>
<evidence type="ECO:0000256" key="4">
    <source>
        <dbReference type="HAMAP-Rule" id="MF_00995"/>
    </source>
</evidence>
<dbReference type="EC" id="4.2.1.151" evidence="4"/>
<organism evidence="5 6">
    <name type="scientific">Hufsiella ginkgonis</name>
    <dbReference type="NCBI Taxonomy" id="2695274"/>
    <lineage>
        <taxon>Bacteria</taxon>
        <taxon>Pseudomonadati</taxon>
        <taxon>Bacteroidota</taxon>
        <taxon>Sphingobacteriia</taxon>
        <taxon>Sphingobacteriales</taxon>
        <taxon>Sphingobacteriaceae</taxon>
        <taxon>Hufsiella</taxon>
    </lineage>
</organism>
<comment type="function">
    <text evidence="4">Catalyzes the dehydration of chorismate into 3-[(1-carboxyvinyl)oxy]benzoate, a step in the biosynthesis of menaquinone (MK, vitamin K2).</text>
</comment>
<dbReference type="Gene3D" id="3.40.190.10">
    <property type="entry name" value="Periplasmic binding protein-like II"/>
    <property type="match status" value="2"/>
</dbReference>
<protein>
    <recommendedName>
        <fullName evidence="4">Chorismate dehydratase</fullName>
        <ecNumber evidence="4">4.2.1.151</ecNumber>
    </recommendedName>
    <alternativeName>
        <fullName evidence="4">Menaquinone biosynthetic enzyme MqnA</fullName>
    </alternativeName>
</protein>
<dbReference type="Pfam" id="PF02621">
    <property type="entry name" value="VitK2_biosynth"/>
    <property type="match status" value="1"/>
</dbReference>
<name>A0A7K1XZE7_9SPHI</name>
<keyword evidence="3 4" id="KW-0456">Lyase</keyword>
<dbReference type="SUPFAM" id="SSF53850">
    <property type="entry name" value="Periplasmic binding protein-like II"/>
    <property type="match status" value="1"/>
</dbReference>
<comment type="catalytic activity">
    <reaction evidence="4">
        <text>chorismate = 3-[(1-carboxyvinyl)-oxy]benzoate + H2O</text>
        <dbReference type="Rhea" id="RHEA:40051"/>
        <dbReference type="ChEBI" id="CHEBI:15377"/>
        <dbReference type="ChEBI" id="CHEBI:29748"/>
        <dbReference type="ChEBI" id="CHEBI:76981"/>
        <dbReference type="EC" id="4.2.1.151"/>
    </reaction>
</comment>
<evidence type="ECO:0000256" key="3">
    <source>
        <dbReference type="ARBA" id="ARBA00023239"/>
    </source>
</evidence>
<accession>A0A7K1XZE7</accession>
<dbReference type="CDD" id="cd13634">
    <property type="entry name" value="PBP2_Sco4506"/>
    <property type="match status" value="1"/>
</dbReference>